<dbReference type="PANTHER" id="PTHR34075">
    <property type="entry name" value="BLR3430 PROTEIN"/>
    <property type="match status" value="1"/>
</dbReference>
<organism evidence="3 4">
    <name type="scientific">Nocardiopsis suaedae</name>
    <dbReference type="NCBI Taxonomy" id="3018444"/>
    <lineage>
        <taxon>Bacteria</taxon>
        <taxon>Bacillati</taxon>
        <taxon>Actinomycetota</taxon>
        <taxon>Actinomycetes</taxon>
        <taxon>Streptosporangiales</taxon>
        <taxon>Nocardiopsidaceae</taxon>
        <taxon>Nocardiopsis</taxon>
    </lineage>
</organism>
<dbReference type="SUPFAM" id="SSF50249">
    <property type="entry name" value="Nucleic acid-binding proteins"/>
    <property type="match status" value="1"/>
</dbReference>
<sequence length="144" mass="15622">MDARGGRPHPVPTPLTEPYWRACRRGELAIQRCAGCRRYVHLPEPACPFCGGGDLAFAPVSGRGRVVTHTTVHRSFAPGFTGAAPYTLVWVELAEQAGLRAFGGLRGRPPGGPRIGLPVRVVFTDLPGFGPIPDFRPETEDHER</sequence>
<evidence type="ECO:0000259" key="2">
    <source>
        <dbReference type="Pfam" id="PF12172"/>
    </source>
</evidence>
<evidence type="ECO:0000313" key="3">
    <source>
        <dbReference type="EMBL" id="MDA2806326.1"/>
    </source>
</evidence>
<gene>
    <name evidence="3" type="ORF">O4U47_17575</name>
</gene>
<dbReference type="InterPro" id="IPR012340">
    <property type="entry name" value="NA-bd_OB-fold"/>
</dbReference>
<dbReference type="Proteomes" id="UP001165685">
    <property type="component" value="Unassembled WGS sequence"/>
</dbReference>
<feature type="domain" description="ChsH2 C-terminal OB-fold" evidence="1">
    <location>
        <begin position="59"/>
        <end position="124"/>
    </location>
</feature>
<evidence type="ECO:0000259" key="1">
    <source>
        <dbReference type="Pfam" id="PF01796"/>
    </source>
</evidence>
<dbReference type="InterPro" id="IPR002878">
    <property type="entry name" value="ChsH2_C"/>
</dbReference>
<evidence type="ECO:0000313" key="4">
    <source>
        <dbReference type="Proteomes" id="UP001165685"/>
    </source>
</evidence>
<dbReference type="EMBL" id="JAQFWP010000033">
    <property type="protein sequence ID" value="MDA2806326.1"/>
    <property type="molecule type" value="Genomic_DNA"/>
</dbReference>
<feature type="domain" description="ChsH2 rubredoxin-like zinc ribbon" evidence="2">
    <location>
        <begin position="20"/>
        <end position="55"/>
    </location>
</feature>
<proteinExistence type="predicted"/>
<keyword evidence="4" id="KW-1185">Reference proteome</keyword>
<dbReference type="InterPro" id="IPR022002">
    <property type="entry name" value="ChsH2_Znr"/>
</dbReference>
<name>A0ABT4TNW4_9ACTN</name>
<accession>A0ABT4TNW4</accession>
<protein>
    <submittedName>
        <fullName evidence="3">OB-fold domain-containing protein</fullName>
    </submittedName>
</protein>
<reference evidence="3" key="1">
    <citation type="submission" date="2023-01" db="EMBL/GenBank/DDBJ databases">
        <title>Draft genome sequence of Nocardiopsis sp. LSu2-4 isolated from halophytes.</title>
        <authorList>
            <person name="Duangmal K."/>
            <person name="Chantavorakit T."/>
        </authorList>
    </citation>
    <scope>NUCLEOTIDE SEQUENCE</scope>
    <source>
        <strain evidence="3">LSu2-4</strain>
    </source>
</reference>
<dbReference type="PANTHER" id="PTHR34075:SF5">
    <property type="entry name" value="BLR3430 PROTEIN"/>
    <property type="match status" value="1"/>
</dbReference>
<dbReference type="InterPro" id="IPR052513">
    <property type="entry name" value="Thioester_dehydratase-like"/>
</dbReference>
<dbReference type="Pfam" id="PF01796">
    <property type="entry name" value="OB_ChsH2_C"/>
    <property type="match status" value="1"/>
</dbReference>
<dbReference type="Gene3D" id="6.10.30.10">
    <property type="match status" value="1"/>
</dbReference>
<dbReference type="RefSeq" id="WP_270678970.1">
    <property type="nucleotide sequence ID" value="NZ_JAQFWP010000033.1"/>
</dbReference>
<dbReference type="Pfam" id="PF12172">
    <property type="entry name" value="zf-ChsH2"/>
    <property type="match status" value="1"/>
</dbReference>
<comment type="caution">
    <text evidence="3">The sequence shown here is derived from an EMBL/GenBank/DDBJ whole genome shotgun (WGS) entry which is preliminary data.</text>
</comment>